<protein>
    <submittedName>
        <fullName evidence="2">Uncharacterized protein</fullName>
    </submittedName>
</protein>
<evidence type="ECO:0000256" key="1">
    <source>
        <dbReference type="SAM" id="MobiDB-lite"/>
    </source>
</evidence>
<comment type="caution">
    <text evidence="2">The sequence shown here is derived from an EMBL/GenBank/DDBJ whole genome shotgun (WGS) entry which is preliminary data.</text>
</comment>
<name>A0ABD0L0M0_9CAEN</name>
<dbReference type="AlphaFoldDB" id="A0ABD0L0M0"/>
<feature type="region of interest" description="Disordered" evidence="1">
    <location>
        <begin position="61"/>
        <end position="115"/>
    </location>
</feature>
<dbReference type="Proteomes" id="UP001519460">
    <property type="component" value="Unassembled WGS sequence"/>
</dbReference>
<keyword evidence="3" id="KW-1185">Reference proteome</keyword>
<organism evidence="2 3">
    <name type="scientific">Batillaria attramentaria</name>
    <dbReference type="NCBI Taxonomy" id="370345"/>
    <lineage>
        <taxon>Eukaryota</taxon>
        <taxon>Metazoa</taxon>
        <taxon>Spiralia</taxon>
        <taxon>Lophotrochozoa</taxon>
        <taxon>Mollusca</taxon>
        <taxon>Gastropoda</taxon>
        <taxon>Caenogastropoda</taxon>
        <taxon>Sorbeoconcha</taxon>
        <taxon>Cerithioidea</taxon>
        <taxon>Batillariidae</taxon>
        <taxon>Batillaria</taxon>
    </lineage>
</organism>
<proteinExistence type="predicted"/>
<accession>A0ABD0L0M0</accession>
<evidence type="ECO:0000313" key="2">
    <source>
        <dbReference type="EMBL" id="KAK7492786.1"/>
    </source>
</evidence>
<evidence type="ECO:0000313" key="3">
    <source>
        <dbReference type="Proteomes" id="UP001519460"/>
    </source>
</evidence>
<dbReference type="EMBL" id="JACVVK020000099">
    <property type="protein sequence ID" value="KAK7492786.1"/>
    <property type="molecule type" value="Genomic_DNA"/>
</dbReference>
<sequence>MKLVIRLSKHSLSDSSSIERKRLILKCKARSKRTPVDTRVAASERSAPDVVLSQQLNQRSRRHWEAGKLSSAIQAHPASPLNRPLRGSHSQFPRPPGPGSSVGWGHVTQSETMER</sequence>
<reference evidence="2 3" key="1">
    <citation type="journal article" date="2023" name="Sci. Data">
        <title>Genome assembly of the Korean intertidal mud-creeper Batillaria attramentaria.</title>
        <authorList>
            <person name="Patra A.K."/>
            <person name="Ho P.T."/>
            <person name="Jun S."/>
            <person name="Lee S.J."/>
            <person name="Kim Y."/>
            <person name="Won Y.J."/>
        </authorList>
    </citation>
    <scope>NUCLEOTIDE SEQUENCE [LARGE SCALE GENOMIC DNA]</scope>
    <source>
        <strain evidence="2">Wonlab-2016</strain>
    </source>
</reference>
<gene>
    <name evidence="2" type="ORF">BaRGS_00015924</name>
</gene>
<feature type="non-terminal residue" evidence="2">
    <location>
        <position position="115"/>
    </location>
</feature>